<proteinExistence type="predicted"/>
<keyword evidence="1" id="KW-1133">Transmembrane helix</keyword>
<dbReference type="Proteomes" id="UP000179266">
    <property type="component" value="Unassembled WGS sequence"/>
</dbReference>
<evidence type="ECO:0000313" key="2">
    <source>
        <dbReference type="EMBL" id="OGL42885.1"/>
    </source>
</evidence>
<evidence type="ECO:0000313" key="3">
    <source>
        <dbReference type="Proteomes" id="UP000179266"/>
    </source>
</evidence>
<keyword evidence="1" id="KW-0812">Transmembrane</keyword>
<keyword evidence="1" id="KW-0472">Membrane</keyword>
<evidence type="ECO:0000256" key="1">
    <source>
        <dbReference type="SAM" id="Phobius"/>
    </source>
</evidence>
<dbReference type="Gene3D" id="2.130.10.10">
    <property type="entry name" value="YVTN repeat-like/Quinoprotein amine dehydrogenase"/>
    <property type="match status" value="1"/>
</dbReference>
<dbReference type="SUPFAM" id="SSF110296">
    <property type="entry name" value="Oligoxyloglucan reducing end-specific cellobiohydrolase"/>
    <property type="match status" value="1"/>
</dbReference>
<dbReference type="CDD" id="cd15482">
    <property type="entry name" value="Sialidase_non-viral"/>
    <property type="match status" value="1"/>
</dbReference>
<evidence type="ECO:0008006" key="4">
    <source>
        <dbReference type="Google" id="ProtNLM"/>
    </source>
</evidence>
<name>A0A1F7RMT8_9BACT</name>
<comment type="caution">
    <text evidence="2">The sequence shown here is derived from an EMBL/GenBank/DDBJ whole genome shotgun (WGS) entry which is preliminary data.</text>
</comment>
<reference evidence="2 3" key="1">
    <citation type="journal article" date="2016" name="Nat. Commun.">
        <title>Thousands of microbial genomes shed light on interconnected biogeochemical processes in an aquifer system.</title>
        <authorList>
            <person name="Anantharaman K."/>
            <person name="Brown C.T."/>
            <person name="Hug L.A."/>
            <person name="Sharon I."/>
            <person name="Castelle C.J."/>
            <person name="Probst A.J."/>
            <person name="Thomas B.C."/>
            <person name="Singh A."/>
            <person name="Wilkins M.J."/>
            <person name="Karaoz U."/>
            <person name="Brodie E.L."/>
            <person name="Williams K.H."/>
            <person name="Hubbard S.S."/>
            <person name="Banfield J.F."/>
        </authorList>
    </citation>
    <scope>NUCLEOTIDE SEQUENCE [LARGE SCALE GENOMIC DNA]</scope>
</reference>
<protein>
    <recommendedName>
        <fullName evidence="4">Photosynthesis system II assembly factor Ycf48/Hcf136-like domain-containing protein</fullName>
    </recommendedName>
</protein>
<feature type="transmembrane region" description="Helical" evidence="1">
    <location>
        <begin position="458"/>
        <end position="480"/>
    </location>
</feature>
<sequence>MGKLLLNNNSHKLYSSITKIFMFSALHLNSLPAIFKKMPASCLIYELCIRKYVGGFAAKTCEKSGLNCIWELSLLMAVLFLTLNSLAWETITFNGFGNESNNGISGVVQAGSDLVVGTENFKTGCEVYKISGDGSWVKLSDAGFGEASNTRISSMIYFQNELYAGTMNTILGASLYRSADNGETWMKIDRATNIQENYRISSMAVFKNQLYLGIRNPLGAQIIRSSDGKSWIESKTRPFNDPHDIDIISFYAYEDRWLFAGVENADIMTGRTSGAKIYHSTNGESWEIGYDFNNSNSQTADISSFLFVPDGNYLLVGCRSLFPGKMDHGLFLKGQIGKDRIEFKKKTFNVSQIPGITCLELIKGSILAGSSNSILLELNNDAVLGEVILPQGVINSNGIISVLKYLSPYQYLGFIYPTFPVKGAVLLRTREFQTKEVNPVAENTNFKAPVPQNSQSDFSIGTLLVIGGIVLVLLFIVFLIPKDSGR</sequence>
<dbReference type="AlphaFoldDB" id="A0A1F7RMT8"/>
<accession>A0A1F7RMT8</accession>
<gene>
    <name evidence="2" type="ORF">A2161_06080</name>
</gene>
<organism evidence="2 3">
    <name type="scientific">Candidatus Schekmanbacteria bacterium RBG_13_48_7</name>
    <dbReference type="NCBI Taxonomy" id="1817878"/>
    <lineage>
        <taxon>Bacteria</taxon>
        <taxon>Candidatus Schekmaniibacteriota</taxon>
    </lineage>
</organism>
<dbReference type="EMBL" id="MGDD01000301">
    <property type="protein sequence ID" value="OGL42885.1"/>
    <property type="molecule type" value="Genomic_DNA"/>
</dbReference>
<dbReference type="InterPro" id="IPR015943">
    <property type="entry name" value="WD40/YVTN_repeat-like_dom_sf"/>
</dbReference>